<dbReference type="InterPro" id="IPR036875">
    <property type="entry name" value="Znf_CCHC_sf"/>
</dbReference>
<protein>
    <recommendedName>
        <fullName evidence="3">CCHC-type domain-containing protein</fullName>
    </recommendedName>
</protein>
<dbReference type="Proteomes" id="UP000326396">
    <property type="component" value="Linkage Group LG4"/>
</dbReference>
<evidence type="ECO:0000259" key="3">
    <source>
        <dbReference type="PROSITE" id="PS50158"/>
    </source>
</evidence>
<dbReference type="EMBL" id="SZYD01000014">
    <property type="protein sequence ID" value="KAD4180409.1"/>
    <property type="molecule type" value="Genomic_DNA"/>
</dbReference>
<keyword evidence="1" id="KW-0863">Zinc-finger</keyword>
<dbReference type="GO" id="GO:0008270">
    <property type="term" value="F:zinc ion binding"/>
    <property type="evidence" value="ECO:0007669"/>
    <property type="project" value="UniProtKB-KW"/>
</dbReference>
<comment type="caution">
    <text evidence="4">The sequence shown here is derived from an EMBL/GenBank/DDBJ whole genome shotgun (WGS) entry which is preliminary data.</text>
</comment>
<dbReference type="InterPro" id="IPR001878">
    <property type="entry name" value="Znf_CCHC"/>
</dbReference>
<feature type="domain" description="CCHC-type" evidence="3">
    <location>
        <begin position="135"/>
        <end position="149"/>
    </location>
</feature>
<gene>
    <name evidence="4" type="ORF">E3N88_29000</name>
</gene>
<feature type="domain" description="CCHC-type" evidence="3">
    <location>
        <begin position="98"/>
        <end position="111"/>
    </location>
</feature>
<name>A0A5N6N147_9ASTR</name>
<dbReference type="Gene3D" id="4.10.60.10">
    <property type="entry name" value="Zinc finger, CCHC-type"/>
    <property type="match status" value="2"/>
</dbReference>
<organism evidence="4 5">
    <name type="scientific">Mikania micrantha</name>
    <name type="common">bitter vine</name>
    <dbReference type="NCBI Taxonomy" id="192012"/>
    <lineage>
        <taxon>Eukaryota</taxon>
        <taxon>Viridiplantae</taxon>
        <taxon>Streptophyta</taxon>
        <taxon>Embryophyta</taxon>
        <taxon>Tracheophyta</taxon>
        <taxon>Spermatophyta</taxon>
        <taxon>Magnoliopsida</taxon>
        <taxon>eudicotyledons</taxon>
        <taxon>Gunneridae</taxon>
        <taxon>Pentapetalae</taxon>
        <taxon>asterids</taxon>
        <taxon>campanulids</taxon>
        <taxon>Asterales</taxon>
        <taxon>Asteraceae</taxon>
        <taxon>Asteroideae</taxon>
        <taxon>Heliantheae alliance</taxon>
        <taxon>Eupatorieae</taxon>
        <taxon>Mikania</taxon>
    </lineage>
</organism>
<dbReference type="PROSITE" id="PS50158">
    <property type="entry name" value="ZF_CCHC"/>
    <property type="match status" value="3"/>
</dbReference>
<keyword evidence="5" id="KW-1185">Reference proteome</keyword>
<evidence type="ECO:0000313" key="4">
    <source>
        <dbReference type="EMBL" id="KAD4180409.1"/>
    </source>
</evidence>
<sequence length="270" mass="30378">MAVLPRIIARIRNSEEFAKVFPLLSTEQNKSETGESSKKRKRCHPEESRDLVIYTEAIPLRQMAVAPESEGHKRHADKFPLCATCGLHHAKDRLCKHCLNCGEKGHWSRDCNNPPTHNQNPGNTTYPLPRYRKDCYVCGLSEHISRDCPVRISSTSPVHSTGKDPLCSVCHHHHRAELSCVSCTFCGKYEHWIQKCRLNLTREQKQKASTSTSSQHNNNCYTCGMHGHFARDCSRKMHPADPAVTEELLALPAPGEHSESDDSIGMQISS</sequence>
<dbReference type="OrthoDB" id="5418639at2759"/>
<reference evidence="4 5" key="1">
    <citation type="submission" date="2019-05" db="EMBL/GenBank/DDBJ databases">
        <title>Mikania micrantha, genome provides insights into the molecular mechanism of rapid growth.</title>
        <authorList>
            <person name="Liu B."/>
        </authorList>
    </citation>
    <scope>NUCLEOTIDE SEQUENCE [LARGE SCALE GENOMIC DNA]</scope>
    <source>
        <strain evidence="4">NLD-2019</strain>
        <tissue evidence="4">Leaf</tissue>
    </source>
</reference>
<dbReference type="PANTHER" id="PTHR46565:SF20">
    <property type="entry name" value="COLD SHOCK DOMAIN-CONTAINING PROTEIN 4"/>
    <property type="match status" value="1"/>
</dbReference>
<feature type="domain" description="CCHC-type" evidence="3">
    <location>
        <begin position="220"/>
        <end position="233"/>
    </location>
</feature>
<proteinExistence type="predicted"/>
<dbReference type="PANTHER" id="PTHR46565">
    <property type="entry name" value="COLD SHOCK DOMAIN PROTEIN 2"/>
    <property type="match status" value="1"/>
</dbReference>
<dbReference type="SUPFAM" id="SSF57756">
    <property type="entry name" value="Retrovirus zinc finger-like domains"/>
    <property type="match status" value="2"/>
</dbReference>
<dbReference type="GO" id="GO:0003676">
    <property type="term" value="F:nucleic acid binding"/>
    <property type="evidence" value="ECO:0007669"/>
    <property type="project" value="InterPro"/>
</dbReference>
<dbReference type="SMART" id="SM00343">
    <property type="entry name" value="ZnF_C2HC"/>
    <property type="match status" value="4"/>
</dbReference>
<accession>A0A5N6N147</accession>
<keyword evidence="1" id="KW-0479">Metal-binding</keyword>
<dbReference type="AlphaFoldDB" id="A0A5N6N147"/>
<feature type="region of interest" description="Disordered" evidence="2">
    <location>
        <begin position="27"/>
        <end position="46"/>
    </location>
</feature>
<keyword evidence="1" id="KW-0862">Zinc</keyword>
<evidence type="ECO:0000313" key="5">
    <source>
        <dbReference type="Proteomes" id="UP000326396"/>
    </source>
</evidence>
<dbReference type="Pfam" id="PF00098">
    <property type="entry name" value="zf-CCHC"/>
    <property type="match status" value="3"/>
</dbReference>
<evidence type="ECO:0000256" key="2">
    <source>
        <dbReference type="SAM" id="MobiDB-lite"/>
    </source>
</evidence>
<evidence type="ECO:0000256" key="1">
    <source>
        <dbReference type="PROSITE-ProRule" id="PRU00047"/>
    </source>
</evidence>